<evidence type="ECO:0008006" key="3">
    <source>
        <dbReference type="Google" id="ProtNLM"/>
    </source>
</evidence>
<dbReference type="Proteomes" id="UP000056968">
    <property type="component" value="Plasmid pDE1"/>
</dbReference>
<reference evidence="1 2" key="1">
    <citation type="submission" date="2015-11" db="EMBL/GenBank/DDBJ databases">
        <title>A Two-component Flavoprotein Monooxygenase System MeaXY Responsible for para-Hydroxylation of 2-Methyl-6-ethylaniline and 2,6-Diethylaniline in Sphingobium baderi DE-13.</title>
        <authorList>
            <person name="Cheng M."/>
            <person name="Meng Q."/>
            <person name="Yang Y."/>
            <person name="Chu C."/>
            <person name="Yan X."/>
            <person name="He J."/>
            <person name="Li S."/>
        </authorList>
    </citation>
    <scope>NUCLEOTIDE SEQUENCE [LARGE SCALE GENOMIC DNA]</scope>
    <source>
        <strain evidence="1 2">DE-13</strain>
        <plasmid evidence="2">Plasmid pDE1</plasmid>
    </source>
</reference>
<dbReference type="Pfam" id="PF04402">
    <property type="entry name" value="SIMPL"/>
    <property type="match status" value="1"/>
</dbReference>
<dbReference type="EMBL" id="CP013265">
    <property type="protein sequence ID" value="ALR22975.1"/>
    <property type="molecule type" value="Genomic_DNA"/>
</dbReference>
<dbReference type="Gene3D" id="3.30.110.170">
    <property type="entry name" value="Protein of unknown function (DUF541), domain 1"/>
    <property type="match status" value="1"/>
</dbReference>
<protein>
    <recommendedName>
        <fullName evidence="3">DUF541 domain-containing protein</fullName>
    </recommendedName>
</protein>
<keyword evidence="1" id="KW-0614">Plasmid</keyword>
<organism evidence="1 2">
    <name type="scientific">Sphingobium baderi</name>
    <dbReference type="NCBI Taxonomy" id="1332080"/>
    <lineage>
        <taxon>Bacteria</taxon>
        <taxon>Pseudomonadati</taxon>
        <taxon>Pseudomonadota</taxon>
        <taxon>Alphaproteobacteria</taxon>
        <taxon>Sphingomonadales</taxon>
        <taxon>Sphingomonadaceae</taxon>
        <taxon>Sphingobium</taxon>
    </lineage>
</organism>
<dbReference type="AlphaFoldDB" id="A0A0S3F5F7"/>
<dbReference type="KEGG" id="sbd:ATN00_21065"/>
<dbReference type="RefSeq" id="WP_062069305.1">
    <property type="nucleotide sequence ID" value="NZ_CP013265.1"/>
</dbReference>
<sequence length="107" mass="11359">MRAYVFVHPLTGPQDKEIRRRGVTEALAEAELQAETIARASGVKLGGVLSVSNLSFNGPGPYDDIVVTAQQVSAPPPPPPPPPVAIGLKPRAIETQVRVQVVYAIQP</sequence>
<evidence type="ECO:0000313" key="1">
    <source>
        <dbReference type="EMBL" id="ALR22975.1"/>
    </source>
</evidence>
<dbReference type="InterPro" id="IPR007497">
    <property type="entry name" value="SIMPL/DUF541"/>
</dbReference>
<name>A0A0S3F5F7_9SPHN</name>
<proteinExistence type="predicted"/>
<accession>A0A0S3F5F7</accession>
<gene>
    <name evidence="1" type="ORF">ATN00_21065</name>
</gene>
<evidence type="ECO:0000313" key="2">
    <source>
        <dbReference type="Proteomes" id="UP000056968"/>
    </source>
</evidence>
<geneLocation type="plasmid" evidence="1 2">
    <name>pDE1</name>
</geneLocation>
<keyword evidence="2" id="KW-1185">Reference proteome</keyword>